<name>C8CIK4_9BACT</name>
<keyword evidence="2" id="KW-0732">Signal</keyword>
<proteinExistence type="inferred from homology"/>
<evidence type="ECO:0000256" key="2">
    <source>
        <dbReference type="SAM" id="SignalP"/>
    </source>
</evidence>
<accession>C8CIK4</accession>
<feature type="signal peptide" evidence="2">
    <location>
        <begin position="1"/>
        <end position="26"/>
    </location>
</feature>
<dbReference type="InterPro" id="IPR042100">
    <property type="entry name" value="Bug_dom1"/>
</dbReference>
<dbReference type="EMBL" id="GQ406244">
    <property type="protein sequence ID" value="ACV30048.1"/>
    <property type="molecule type" value="Genomic_DNA"/>
</dbReference>
<evidence type="ECO:0000313" key="3">
    <source>
        <dbReference type="EMBL" id="ACV30048.1"/>
    </source>
</evidence>
<dbReference type="PANTHER" id="PTHR42928:SF3">
    <property type="entry name" value="UPF0065 PROTEIN YFLP"/>
    <property type="match status" value="1"/>
</dbReference>
<comment type="similarity">
    <text evidence="1">Belongs to the UPF0065 (bug) family.</text>
</comment>
<reference evidence="3" key="1">
    <citation type="submission" date="2009-07" db="EMBL/GenBank/DDBJ databases">
        <title>Construction of a metagenomic library and prospecting for genes involved in antibiotic biosynthesis.</title>
        <authorList>
            <person name="Schuch V."/>
            <person name="Gomes E.S."/>
            <person name="Lemos E.G.M."/>
        </authorList>
    </citation>
    <scope>NUCLEOTIDE SEQUENCE</scope>
</reference>
<dbReference type="PANTHER" id="PTHR42928">
    <property type="entry name" value="TRICARBOXYLATE-BINDING PROTEIN"/>
    <property type="match status" value="1"/>
</dbReference>
<dbReference type="AlphaFoldDB" id="C8CIK4"/>
<dbReference type="Gene3D" id="3.40.190.10">
    <property type="entry name" value="Periplasmic binding protein-like II"/>
    <property type="match status" value="1"/>
</dbReference>
<sequence>MLGGRMPRRLALLAVFVLAGLPHAHAQDSVAQFYRGRQVTIVVGSPPGGGFDIYARLVGRHIGKYIPGNPNVIVSNMPGAASNASLAHIYNVAPRDGTVIGAPQNSAITDALFDLQLGNARKLRHDATKLIQIGSATTDHYVCIGRADGPIKTFKDALSQEFLIGASQPGTSTRDYPAMLNHTTGSKIRQVSGYPGTREITLAIEKNEVQGLCGFSWSSLNAQRPDWISSGFIRVVVQEHDKGNPEINKMGVPLAVDFATSPENRKIMELVYSSETFGRPCVTAPEVPADRVAALRKAFMEAMKDEDLLAEAKRIRLAIDPISGDELQELAGKIFGTPRDLVEKTKQAMEYKAP</sequence>
<organism evidence="3">
    <name type="scientific">uncultured bacterium B7P37metaSE</name>
    <dbReference type="NCBI Taxonomy" id="670783"/>
    <lineage>
        <taxon>Bacteria</taxon>
        <taxon>environmental samples</taxon>
    </lineage>
</organism>
<protein>
    <submittedName>
        <fullName evidence="3">Uncharacterized protein</fullName>
    </submittedName>
</protein>
<dbReference type="InterPro" id="IPR005064">
    <property type="entry name" value="BUG"/>
</dbReference>
<feature type="chain" id="PRO_5002990119" evidence="2">
    <location>
        <begin position="27"/>
        <end position="354"/>
    </location>
</feature>
<evidence type="ECO:0000256" key="1">
    <source>
        <dbReference type="ARBA" id="ARBA00006987"/>
    </source>
</evidence>
<dbReference type="Gene3D" id="3.40.190.150">
    <property type="entry name" value="Bordetella uptake gene, domain 1"/>
    <property type="match status" value="1"/>
</dbReference>